<sequence length="335" mass="34625">MSSDPVQYGEVKSSYFWDDGSGINGDTGAPASGEPMQKGMAASPSWPLGTEGYVEYNGKKAEFFIGDRGPGHPAENCDVLLDLDGKTFAELTGQSWNDSSYTVTGGQGHIDVEYYITEWGDGAGTPGPPQPMSGSEVCDGKAVQPVPASAKDDGEEKKQQQEEKPEDASSEEKTSSEGDASSEDDAASAESGDGGGSDEKSAKQSKNSGDEDSQAQQADGESSEEQQSGGASDNGGDDNSGEGLTAEPASNDISGISLAGNDLPMAAGVLTLAILPALLVAFVFARRKPGADYAGSGRHRAASPLTAEGLRKTAASYWQRASRSARRDSGDTGRE</sequence>
<keyword evidence="2" id="KW-1133">Transmembrane helix</keyword>
<dbReference type="Proteomes" id="UP001596956">
    <property type="component" value="Unassembled WGS sequence"/>
</dbReference>
<dbReference type="EMBL" id="JBHTHR010000168">
    <property type="protein sequence ID" value="MFD0801200.1"/>
    <property type="molecule type" value="Genomic_DNA"/>
</dbReference>
<feature type="region of interest" description="Disordered" evidence="1">
    <location>
        <begin position="290"/>
        <end position="335"/>
    </location>
</feature>
<reference evidence="4" key="1">
    <citation type="journal article" date="2019" name="Int. J. Syst. Evol. Microbiol.">
        <title>The Global Catalogue of Microorganisms (GCM) 10K type strain sequencing project: providing services to taxonomists for standard genome sequencing and annotation.</title>
        <authorList>
            <consortium name="The Broad Institute Genomics Platform"/>
            <consortium name="The Broad Institute Genome Sequencing Center for Infectious Disease"/>
            <person name="Wu L."/>
            <person name="Ma J."/>
        </authorList>
    </citation>
    <scope>NUCLEOTIDE SEQUENCE [LARGE SCALE GENOMIC DNA]</scope>
    <source>
        <strain evidence="4">CCUG 63369</strain>
    </source>
</reference>
<feature type="region of interest" description="Disordered" evidence="1">
    <location>
        <begin position="120"/>
        <end position="254"/>
    </location>
</feature>
<feature type="compositionally biased region" description="Basic and acidic residues" evidence="1">
    <location>
        <begin position="325"/>
        <end position="335"/>
    </location>
</feature>
<accession>A0ABW3BDQ2</accession>
<protein>
    <submittedName>
        <fullName evidence="3">Uncharacterized protein</fullName>
    </submittedName>
</protein>
<keyword evidence="2" id="KW-0812">Transmembrane</keyword>
<gene>
    <name evidence="3" type="ORF">ACFQZU_07700</name>
</gene>
<evidence type="ECO:0000256" key="2">
    <source>
        <dbReference type="SAM" id="Phobius"/>
    </source>
</evidence>
<feature type="region of interest" description="Disordered" evidence="1">
    <location>
        <begin position="15"/>
        <end position="43"/>
    </location>
</feature>
<proteinExistence type="predicted"/>
<keyword evidence="2" id="KW-0472">Membrane</keyword>
<evidence type="ECO:0000313" key="4">
    <source>
        <dbReference type="Proteomes" id="UP001596956"/>
    </source>
</evidence>
<feature type="transmembrane region" description="Helical" evidence="2">
    <location>
        <begin position="263"/>
        <end position="285"/>
    </location>
</feature>
<feature type="compositionally biased region" description="Basic and acidic residues" evidence="1">
    <location>
        <begin position="150"/>
        <end position="176"/>
    </location>
</feature>
<keyword evidence="4" id="KW-1185">Reference proteome</keyword>
<evidence type="ECO:0000256" key="1">
    <source>
        <dbReference type="SAM" id="MobiDB-lite"/>
    </source>
</evidence>
<feature type="compositionally biased region" description="Low complexity" evidence="1">
    <location>
        <begin position="214"/>
        <end position="231"/>
    </location>
</feature>
<evidence type="ECO:0000313" key="3">
    <source>
        <dbReference type="EMBL" id="MFD0801200.1"/>
    </source>
</evidence>
<name>A0ABW3BDQ2_9ACTN</name>
<organism evidence="3 4">
    <name type="scientific">Streptomonospora algeriensis</name>
    <dbReference type="NCBI Taxonomy" id="995084"/>
    <lineage>
        <taxon>Bacteria</taxon>
        <taxon>Bacillati</taxon>
        <taxon>Actinomycetota</taxon>
        <taxon>Actinomycetes</taxon>
        <taxon>Streptosporangiales</taxon>
        <taxon>Nocardiopsidaceae</taxon>
        <taxon>Streptomonospora</taxon>
    </lineage>
</organism>
<comment type="caution">
    <text evidence="3">The sequence shown here is derived from an EMBL/GenBank/DDBJ whole genome shotgun (WGS) entry which is preliminary data.</text>
</comment>